<dbReference type="Gene3D" id="3.90.550.10">
    <property type="entry name" value="Spore Coat Polysaccharide Biosynthesis Protein SpsA, Chain A"/>
    <property type="match status" value="1"/>
</dbReference>
<evidence type="ECO:0000313" key="3">
    <source>
        <dbReference type="Proteomes" id="UP000178650"/>
    </source>
</evidence>
<dbReference type="InterPro" id="IPR050486">
    <property type="entry name" value="Mannose-1P_guanyltransferase"/>
</dbReference>
<sequence length="238" mass="27681">MRKVEKKLNSFKAVILAGGQGTRLYPITREIPKPLLPVNKKPIINYLVDLFHSYGVKDIAILISEDQFEDFVWWKKRYYPKNNILLKKEKEPLGTFGGLFFLKNWVGKNLFFFTNGDELKEINLFKMAEFHKKINPIATVALVETSNPCEYGVAVCDSNFVKEFIEKPKNPLSNYVNSGISLFSPKVFDYHPGPKFLMYEKDLFPILSKEKKLAGFKFKGKWIDTGTWERYSKALDMW</sequence>
<organism evidence="2 3">
    <name type="scientific">Candidatus Staskawiczbacteria bacterium RIFOXYB1_FULL_37_44</name>
    <dbReference type="NCBI Taxonomy" id="1802223"/>
    <lineage>
        <taxon>Bacteria</taxon>
        <taxon>Candidatus Staskawicziibacteriota</taxon>
    </lineage>
</organism>
<dbReference type="AlphaFoldDB" id="A0A1G2IY35"/>
<name>A0A1G2IY35_9BACT</name>
<dbReference type="Pfam" id="PF00483">
    <property type="entry name" value="NTP_transferase"/>
    <property type="match status" value="1"/>
</dbReference>
<accession>A0A1G2IY35</accession>
<comment type="caution">
    <text evidence="2">The sequence shown here is derived from an EMBL/GenBank/DDBJ whole genome shotgun (WGS) entry which is preliminary data.</text>
</comment>
<evidence type="ECO:0000259" key="1">
    <source>
        <dbReference type="Pfam" id="PF00483"/>
    </source>
</evidence>
<proteinExistence type="predicted"/>
<dbReference type="SUPFAM" id="SSF53448">
    <property type="entry name" value="Nucleotide-diphospho-sugar transferases"/>
    <property type="match status" value="1"/>
</dbReference>
<feature type="domain" description="Nucleotidyl transferase" evidence="1">
    <location>
        <begin position="12"/>
        <end position="234"/>
    </location>
</feature>
<dbReference type="InterPro" id="IPR005835">
    <property type="entry name" value="NTP_transferase_dom"/>
</dbReference>
<dbReference type="Proteomes" id="UP000178650">
    <property type="component" value="Unassembled WGS sequence"/>
</dbReference>
<dbReference type="STRING" id="1802223.A2358_01355"/>
<dbReference type="EMBL" id="MHPJ01000001">
    <property type="protein sequence ID" value="OGZ79593.1"/>
    <property type="molecule type" value="Genomic_DNA"/>
</dbReference>
<evidence type="ECO:0000313" key="2">
    <source>
        <dbReference type="EMBL" id="OGZ79593.1"/>
    </source>
</evidence>
<dbReference type="InterPro" id="IPR029044">
    <property type="entry name" value="Nucleotide-diphossugar_trans"/>
</dbReference>
<dbReference type="PANTHER" id="PTHR22572">
    <property type="entry name" value="SUGAR-1-PHOSPHATE GUANYL TRANSFERASE"/>
    <property type="match status" value="1"/>
</dbReference>
<protein>
    <recommendedName>
        <fullName evidence="1">Nucleotidyl transferase domain-containing protein</fullName>
    </recommendedName>
</protein>
<gene>
    <name evidence="2" type="ORF">A2358_01355</name>
</gene>
<dbReference type="CDD" id="cd04181">
    <property type="entry name" value="NTP_transferase"/>
    <property type="match status" value="1"/>
</dbReference>
<reference evidence="2 3" key="1">
    <citation type="journal article" date="2016" name="Nat. Commun.">
        <title>Thousands of microbial genomes shed light on interconnected biogeochemical processes in an aquifer system.</title>
        <authorList>
            <person name="Anantharaman K."/>
            <person name="Brown C.T."/>
            <person name="Hug L.A."/>
            <person name="Sharon I."/>
            <person name="Castelle C.J."/>
            <person name="Probst A.J."/>
            <person name="Thomas B.C."/>
            <person name="Singh A."/>
            <person name="Wilkins M.J."/>
            <person name="Karaoz U."/>
            <person name="Brodie E.L."/>
            <person name="Williams K.H."/>
            <person name="Hubbard S.S."/>
            <person name="Banfield J.F."/>
        </authorList>
    </citation>
    <scope>NUCLEOTIDE SEQUENCE [LARGE SCALE GENOMIC DNA]</scope>
</reference>